<dbReference type="InterPro" id="IPR035906">
    <property type="entry name" value="MetI-like_sf"/>
</dbReference>
<feature type="transmembrane region" description="Helical" evidence="7">
    <location>
        <begin position="245"/>
        <end position="265"/>
    </location>
</feature>
<comment type="subcellular location">
    <subcellularLocation>
        <location evidence="1 7">Cell membrane</location>
        <topology evidence="1 7">Multi-pass membrane protein</topology>
    </subcellularLocation>
</comment>
<dbReference type="PANTHER" id="PTHR30193">
    <property type="entry name" value="ABC TRANSPORTER PERMEASE PROTEIN"/>
    <property type="match status" value="1"/>
</dbReference>
<keyword evidence="4 7" id="KW-0812">Transmembrane</keyword>
<dbReference type="OrthoDB" id="3614395at2"/>
<feature type="transmembrane region" description="Helical" evidence="7">
    <location>
        <begin position="46"/>
        <end position="68"/>
    </location>
</feature>
<proteinExistence type="inferred from homology"/>
<dbReference type="CDD" id="cd06261">
    <property type="entry name" value="TM_PBP2"/>
    <property type="match status" value="1"/>
</dbReference>
<keyword evidence="2 7" id="KW-0813">Transport</keyword>
<evidence type="ECO:0000256" key="7">
    <source>
        <dbReference type="RuleBase" id="RU363032"/>
    </source>
</evidence>
<protein>
    <submittedName>
        <fullName evidence="9">Glycerol-3-phosphate ABC transporter permease</fullName>
    </submittedName>
</protein>
<keyword evidence="5 7" id="KW-1133">Transmembrane helix</keyword>
<dbReference type="STRING" id="904291.A7J15_07530"/>
<keyword evidence="3" id="KW-1003">Cell membrane</keyword>
<evidence type="ECO:0000256" key="2">
    <source>
        <dbReference type="ARBA" id="ARBA00022448"/>
    </source>
</evidence>
<dbReference type="Pfam" id="PF00528">
    <property type="entry name" value="BPD_transp_1"/>
    <property type="match status" value="1"/>
</dbReference>
<dbReference type="AlphaFoldDB" id="A0A1B9NA98"/>
<dbReference type="InterPro" id="IPR051393">
    <property type="entry name" value="ABC_transporter_permease"/>
</dbReference>
<comment type="caution">
    <text evidence="9">The sequence shown here is derived from an EMBL/GenBank/DDBJ whole genome shotgun (WGS) entry which is preliminary data.</text>
</comment>
<evidence type="ECO:0000256" key="1">
    <source>
        <dbReference type="ARBA" id="ARBA00004651"/>
    </source>
</evidence>
<keyword evidence="10" id="KW-1185">Reference proteome</keyword>
<dbReference type="PANTHER" id="PTHR30193:SF37">
    <property type="entry name" value="INNER MEMBRANE ABC TRANSPORTER PERMEASE PROTEIN YCJO"/>
    <property type="match status" value="1"/>
</dbReference>
<evidence type="ECO:0000256" key="6">
    <source>
        <dbReference type="ARBA" id="ARBA00023136"/>
    </source>
</evidence>
<dbReference type="Proteomes" id="UP000093355">
    <property type="component" value="Unassembled WGS sequence"/>
</dbReference>
<accession>A0A1B9NA98</accession>
<feature type="transmembrane region" description="Helical" evidence="7">
    <location>
        <begin position="105"/>
        <end position="131"/>
    </location>
</feature>
<dbReference type="EMBL" id="LXMD01000024">
    <property type="protein sequence ID" value="OCG73525.1"/>
    <property type="molecule type" value="Genomic_DNA"/>
</dbReference>
<keyword evidence="6 7" id="KW-0472">Membrane</keyword>
<dbReference type="SUPFAM" id="SSF161098">
    <property type="entry name" value="MetI-like"/>
    <property type="match status" value="1"/>
</dbReference>
<reference evidence="9 10" key="1">
    <citation type="submission" date="2016-05" db="EMBL/GenBank/DDBJ databases">
        <authorList>
            <person name="Lavstsen T."/>
            <person name="Jespersen J.S."/>
        </authorList>
    </citation>
    <scope>NUCLEOTIDE SEQUENCE [LARGE SCALE GENOMIC DNA]</scope>
    <source>
        <strain evidence="9 10">YLB-01</strain>
    </source>
</reference>
<feature type="region of interest" description="Disordered" evidence="8">
    <location>
        <begin position="1"/>
        <end position="26"/>
    </location>
</feature>
<feature type="transmembrane region" description="Helical" evidence="7">
    <location>
        <begin position="192"/>
        <end position="214"/>
    </location>
</feature>
<gene>
    <name evidence="9" type="ORF">A7J15_07530</name>
</gene>
<dbReference type="InterPro" id="IPR000515">
    <property type="entry name" value="MetI-like"/>
</dbReference>
<feature type="transmembrane region" description="Helical" evidence="7">
    <location>
        <begin position="143"/>
        <end position="163"/>
    </location>
</feature>
<evidence type="ECO:0000313" key="10">
    <source>
        <dbReference type="Proteomes" id="UP000093355"/>
    </source>
</evidence>
<organism evidence="9 10">
    <name type="scientific">Microbacterium sediminis</name>
    <dbReference type="NCBI Taxonomy" id="904291"/>
    <lineage>
        <taxon>Bacteria</taxon>
        <taxon>Bacillati</taxon>
        <taxon>Actinomycetota</taxon>
        <taxon>Actinomycetes</taxon>
        <taxon>Micrococcales</taxon>
        <taxon>Microbacteriaceae</taxon>
        <taxon>Microbacterium</taxon>
    </lineage>
</organism>
<evidence type="ECO:0000256" key="5">
    <source>
        <dbReference type="ARBA" id="ARBA00022989"/>
    </source>
</evidence>
<dbReference type="GO" id="GO:0055085">
    <property type="term" value="P:transmembrane transport"/>
    <property type="evidence" value="ECO:0007669"/>
    <property type="project" value="InterPro"/>
</dbReference>
<dbReference type="RefSeq" id="WP_067026562.1">
    <property type="nucleotide sequence ID" value="NZ_CP038256.1"/>
</dbReference>
<evidence type="ECO:0000256" key="8">
    <source>
        <dbReference type="SAM" id="MobiDB-lite"/>
    </source>
</evidence>
<dbReference type="Gene3D" id="1.10.3720.10">
    <property type="entry name" value="MetI-like"/>
    <property type="match status" value="1"/>
</dbReference>
<comment type="similarity">
    <text evidence="7">Belongs to the binding-protein-dependent transport system permease family.</text>
</comment>
<name>A0A1B9NA98_9MICO</name>
<evidence type="ECO:0000313" key="9">
    <source>
        <dbReference type="EMBL" id="OCG73525.1"/>
    </source>
</evidence>
<evidence type="ECO:0000256" key="4">
    <source>
        <dbReference type="ARBA" id="ARBA00022692"/>
    </source>
</evidence>
<dbReference type="PROSITE" id="PS50928">
    <property type="entry name" value="ABC_TM1"/>
    <property type="match status" value="1"/>
</dbReference>
<evidence type="ECO:0000256" key="3">
    <source>
        <dbReference type="ARBA" id="ARBA00022475"/>
    </source>
</evidence>
<dbReference type="GO" id="GO:0005886">
    <property type="term" value="C:plasma membrane"/>
    <property type="evidence" value="ECO:0007669"/>
    <property type="project" value="UniProtKB-SubCell"/>
</dbReference>
<sequence length="328" mass="35812">MPTATEPASLAPAAPPPAAPAAAPAPRRARFDPAALWRNPRRRRDLWVFLAFAGPNVALIVVFCWRPVFQNLQYSFLDWTLGNATARPVGLGNYIEFFTGSGPGILWTTFLFTVATVGGSMVLGLLVSLALNRRLVGTTFARSAVFAPFVLSGVGVGLVWLFIFDPIVGVLSHILRGLSLAVPDWFLQPGPALAMVCIVFIWKNLGYCAVIYLAGLQSVPSDLMEAAALDGAGPVRRFFRITLPLLSPTTFFLLITTILSSLQAFDLIRIMTPANPGTRTLMFEVYLQAFGGYNRAGYSSALATILFVILVVITLLQMRYLERRVHYS</sequence>
<feature type="transmembrane region" description="Helical" evidence="7">
    <location>
        <begin position="296"/>
        <end position="316"/>
    </location>
</feature>